<dbReference type="AlphaFoldDB" id="A0A815CRD6"/>
<organism evidence="2 4">
    <name type="scientific">Didymodactylos carnosus</name>
    <dbReference type="NCBI Taxonomy" id="1234261"/>
    <lineage>
        <taxon>Eukaryota</taxon>
        <taxon>Metazoa</taxon>
        <taxon>Spiralia</taxon>
        <taxon>Gnathifera</taxon>
        <taxon>Rotifera</taxon>
        <taxon>Eurotatoria</taxon>
        <taxon>Bdelloidea</taxon>
        <taxon>Philodinida</taxon>
        <taxon>Philodinidae</taxon>
        <taxon>Didymodactylos</taxon>
    </lineage>
</organism>
<feature type="region of interest" description="Disordered" evidence="1">
    <location>
        <begin position="28"/>
        <end position="61"/>
    </location>
</feature>
<dbReference type="EMBL" id="CAJOBC010030911">
    <property type="protein sequence ID" value="CAF4089732.1"/>
    <property type="molecule type" value="Genomic_DNA"/>
</dbReference>
<protein>
    <submittedName>
        <fullName evidence="2">Uncharacterized protein</fullName>
    </submittedName>
</protein>
<name>A0A815CRD6_9BILA</name>
<evidence type="ECO:0000313" key="4">
    <source>
        <dbReference type="Proteomes" id="UP000663829"/>
    </source>
</evidence>
<proteinExistence type="predicted"/>
<dbReference type="Proteomes" id="UP000681722">
    <property type="component" value="Unassembled WGS sequence"/>
</dbReference>
<dbReference type="EMBL" id="CAJNOQ010011891">
    <property type="protein sequence ID" value="CAF1287338.1"/>
    <property type="molecule type" value="Genomic_DNA"/>
</dbReference>
<evidence type="ECO:0000313" key="3">
    <source>
        <dbReference type="EMBL" id="CAF4089732.1"/>
    </source>
</evidence>
<comment type="caution">
    <text evidence="2">The sequence shown here is derived from an EMBL/GenBank/DDBJ whole genome shotgun (WGS) entry which is preliminary data.</text>
</comment>
<dbReference type="Proteomes" id="UP000663829">
    <property type="component" value="Unassembled WGS sequence"/>
</dbReference>
<evidence type="ECO:0000313" key="2">
    <source>
        <dbReference type="EMBL" id="CAF1287338.1"/>
    </source>
</evidence>
<evidence type="ECO:0000256" key="1">
    <source>
        <dbReference type="SAM" id="MobiDB-lite"/>
    </source>
</evidence>
<keyword evidence="4" id="KW-1185">Reference proteome</keyword>
<feature type="region of interest" description="Disordered" evidence="1">
    <location>
        <begin position="90"/>
        <end position="110"/>
    </location>
</feature>
<accession>A0A815CRD6</accession>
<gene>
    <name evidence="2" type="ORF">GPM918_LOCUS27856</name>
    <name evidence="3" type="ORF">SRO942_LOCUS28263</name>
</gene>
<feature type="non-terminal residue" evidence="2">
    <location>
        <position position="1"/>
    </location>
</feature>
<reference evidence="2" key="1">
    <citation type="submission" date="2021-02" db="EMBL/GenBank/DDBJ databases">
        <authorList>
            <person name="Nowell W R."/>
        </authorList>
    </citation>
    <scope>NUCLEOTIDE SEQUENCE</scope>
</reference>
<feature type="compositionally biased region" description="Polar residues" evidence="1">
    <location>
        <begin position="50"/>
        <end position="59"/>
    </location>
</feature>
<sequence>EQHEEASYQIRYGDIDKQASLGRVFVTDSQKKDAVENDNADQKFVYTPTKGEQSLSGKQTVYRKPEYLNKVQQSVSDGNRILFQKPEYPEVSLGSSSESDDAKADAGQLNRTDYPEQYQKGSYQIRYGDIDKQASLGRVFVTDSQKKDAVENDNTHPKIVYAPSKGEEGLSGKQTVYRKPGYLNKVLQNVSVGQNMAIRNGGAVVW</sequence>